<reference evidence="2 3" key="1">
    <citation type="submission" date="2017-05" db="EMBL/GenBank/DDBJ databases">
        <title>Genomic insights into alkan degradation activity of Oleiphilus messinensis.</title>
        <authorList>
            <person name="Kozyavkin S.A."/>
            <person name="Slesarev A.I."/>
            <person name="Golyshin P.N."/>
            <person name="Korzhenkov A."/>
            <person name="Golyshina O.N."/>
            <person name="Toshchakov S.V."/>
        </authorList>
    </citation>
    <scope>NUCLEOTIDE SEQUENCE [LARGE SCALE GENOMIC DNA]</scope>
    <source>
        <strain evidence="2 3">ME102</strain>
    </source>
</reference>
<accession>A0A1Y0IEB2</accession>
<keyword evidence="1" id="KW-1133">Transmembrane helix</keyword>
<gene>
    <name evidence="2" type="ORF">OLMES_4890</name>
</gene>
<keyword evidence="3" id="KW-1185">Reference proteome</keyword>
<keyword evidence="1" id="KW-0472">Membrane</keyword>
<dbReference type="AlphaFoldDB" id="A0A1Y0IEB2"/>
<dbReference type="Proteomes" id="UP000196027">
    <property type="component" value="Chromosome"/>
</dbReference>
<sequence>MSRFKQVYENGNSYRILVQLENAERCSLDEILSDPKVMICWFLWCWPWYWYTWFWLPNMSHSRHP</sequence>
<organism evidence="2 3">
    <name type="scientific">Oleiphilus messinensis</name>
    <dbReference type="NCBI Taxonomy" id="141451"/>
    <lineage>
        <taxon>Bacteria</taxon>
        <taxon>Pseudomonadati</taxon>
        <taxon>Pseudomonadota</taxon>
        <taxon>Gammaproteobacteria</taxon>
        <taxon>Oceanospirillales</taxon>
        <taxon>Oleiphilaceae</taxon>
        <taxon>Oleiphilus</taxon>
    </lineage>
</organism>
<protein>
    <submittedName>
        <fullName evidence="2">Uncharacterized protein</fullName>
    </submittedName>
</protein>
<evidence type="ECO:0000313" key="3">
    <source>
        <dbReference type="Proteomes" id="UP000196027"/>
    </source>
</evidence>
<feature type="transmembrane region" description="Helical" evidence="1">
    <location>
        <begin position="37"/>
        <end position="56"/>
    </location>
</feature>
<dbReference type="KEGG" id="ome:OLMES_4890"/>
<keyword evidence="1" id="KW-0812">Transmembrane</keyword>
<evidence type="ECO:0000313" key="2">
    <source>
        <dbReference type="EMBL" id="ARU58878.1"/>
    </source>
</evidence>
<dbReference type="EMBL" id="CP021425">
    <property type="protein sequence ID" value="ARU58878.1"/>
    <property type="molecule type" value="Genomic_DNA"/>
</dbReference>
<proteinExistence type="predicted"/>
<evidence type="ECO:0000256" key="1">
    <source>
        <dbReference type="SAM" id="Phobius"/>
    </source>
</evidence>
<name>A0A1Y0IEB2_9GAMM</name>